<reference evidence="19" key="1">
    <citation type="submission" date="2017-12" db="EMBL/GenBank/DDBJ databases">
        <title>Draft genome sequence of Telmatospirillum siberiense 26-4b1T, an acidotolerant peatland alphaproteobacterium potentially involved in sulfur cycling.</title>
        <authorList>
            <person name="Hausmann B."/>
            <person name="Pjevac P."/>
            <person name="Schreck K."/>
            <person name="Herbold C.W."/>
            <person name="Daims H."/>
            <person name="Wagner M."/>
            <person name="Pester M."/>
            <person name="Loy A."/>
        </authorList>
    </citation>
    <scope>NUCLEOTIDE SEQUENCE [LARGE SCALE GENOMIC DNA]</scope>
    <source>
        <strain evidence="19">26-4b1</strain>
    </source>
</reference>
<comment type="cofactor">
    <cofactor evidence="14 15">
        <name>Mn(2+)</name>
        <dbReference type="ChEBI" id="CHEBI:29035"/>
    </cofactor>
    <cofactor evidence="14 15">
        <name>Mg(2+)</name>
        <dbReference type="ChEBI" id="CHEBI:18420"/>
    </cofactor>
    <text evidence="14 15">Manganese or magnesium. Binds 1 divalent metal ion per monomer in the absence of substrate. May bind a second metal ion after substrate binding.</text>
</comment>
<sequence length="204" mass="22170">MHPDFSLEHALDGTICGIDEVGRGPLAGPVVAAAVILPDSLPEPLLRQLNDSKLLSAKKRDYLFDIIRDCAQVGLGEADVGEIDSINILQATFLAMRRAFDALLTQTSVDWALVDGNQRPPLPCRIQCVVKGDRKSLSIAAASVIAKVTRDRLMSSLALTMPGYGWDRNAGYGTAEHLAAIHNQGITPHHRRSFAPIRDLLLKE</sequence>
<keyword evidence="8 14" id="KW-0963">Cytoplasm</keyword>
<keyword evidence="10 14" id="KW-0479">Metal-binding</keyword>
<keyword evidence="19" id="KW-1185">Reference proteome</keyword>
<dbReference type="GO" id="GO:0030145">
    <property type="term" value="F:manganese ion binding"/>
    <property type="evidence" value="ECO:0007669"/>
    <property type="project" value="UniProtKB-UniRule"/>
</dbReference>
<dbReference type="GO" id="GO:0032299">
    <property type="term" value="C:ribonuclease H2 complex"/>
    <property type="evidence" value="ECO:0007669"/>
    <property type="project" value="TreeGrafter"/>
</dbReference>
<keyword evidence="9 14" id="KW-0540">Nuclease</keyword>
<dbReference type="InterPro" id="IPR012337">
    <property type="entry name" value="RNaseH-like_sf"/>
</dbReference>
<proteinExistence type="inferred from homology"/>
<comment type="function">
    <text evidence="3 14 16">Endonuclease that specifically degrades the RNA of RNA-DNA hybrids.</text>
</comment>
<feature type="binding site" evidence="14 15">
    <location>
        <position position="19"/>
    </location>
    <ligand>
        <name>a divalent metal cation</name>
        <dbReference type="ChEBI" id="CHEBI:60240"/>
    </ligand>
</feature>
<dbReference type="HAMAP" id="MF_00052_B">
    <property type="entry name" value="RNase_HII_B"/>
    <property type="match status" value="1"/>
</dbReference>
<dbReference type="RefSeq" id="WP_101251413.1">
    <property type="nucleotide sequence ID" value="NZ_PIUM01000017.1"/>
</dbReference>
<dbReference type="GO" id="GO:0006298">
    <property type="term" value="P:mismatch repair"/>
    <property type="evidence" value="ECO:0007669"/>
    <property type="project" value="TreeGrafter"/>
</dbReference>
<gene>
    <name evidence="14" type="primary">rnhB</name>
    <name evidence="18" type="ORF">CWS72_14895</name>
</gene>
<evidence type="ECO:0000256" key="3">
    <source>
        <dbReference type="ARBA" id="ARBA00004065"/>
    </source>
</evidence>
<feature type="domain" description="RNase H type-2" evidence="17">
    <location>
        <begin position="13"/>
        <end position="204"/>
    </location>
</feature>
<dbReference type="CDD" id="cd07182">
    <property type="entry name" value="RNase_HII_bacteria_HII_like"/>
    <property type="match status" value="1"/>
</dbReference>
<evidence type="ECO:0000256" key="14">
    <source>
        <dbReference type="HAMAP-Rule" id="MF_00052"/>
    </source>
</evidence>
<dbReference type="Proteomes" id="UP000233293">
    <property type="component" value="Unassembled WGS sequence"/>
</dbReference>
<feature type="binding site" evidence="14 15">
    <location>
        <position position="115"/>
    </location>
    <ligand>
        <name>a divalent metal cation</name>
        <dbReference type="ChEBI" id="CHEBI:60240"/>
    </ligand>
</feature>
<feature type="binding site" evidence="14 15">
    <location>
        <position position="20"/>
    </location>
    <ligand>
        <name>a divalent metal cation</name>
        <dbReference type="ChEBI" id="CHEBI:60240"/>
    </ligand>
</feature>
<dbReference type="AlphaFoldDB" id="A0A2N3PTR4"/>
<dbReference type="EMBL" id="PIUM01000017">
    <property type="protein sequence ID" value="PKU23777.1"/>
    <property type="molecule type" value="Genomic_DNA"/>
</dbReference>
<evidence type="ECO:0000256" key="13">
    <source>
        <dbReference type="ARBA" id="ARBA00023211"/>
    </source>
</evidence>
<name>A0A2N3PTR4_9PROT</name>
<evidence type="ECO:0000256" key="15">
    <source>
        <dbReference type="PROSITE-ProRule" id="PRU01319"/>
    </source>
</evidence>
<evidence type="ECO:0000256" key="5">
    <source>
        <dbReference type="ARBA" id="ARBA00007383"/>
    </source>
</evidence>
<evidence type="ECO:0000256" key="6">
    <source>
        <dbReference type="ARBA" id="ARBA00012180"/>
    </source>
</evidence>
<dbReference type="InterPro" id="IPR001352">
    <property type="entry name" value="RNase_HII/HIII"/>
</dbReference>
<evidence type="ECO:0000256" key="11">
    <source>
        <dbReference type="ARBA" id="ARBA00022759"/>
    </source>
</evidence>
<evidence type="ECO:0000313" key="19">
    <source>
        <dbReference type="Proteomes" id="UP000233293"/>
    </source>
</evidence>
<keyword evidence="11 14" id="KW-0255">Endonuclease</keyword>
<evidence type="ECO:0000256" key="2">
    <source>
        <dbReference type="ARBA" id="ARBA00001946"/>
    </source>
</evidence>
<dbReference type="SUPFAM" id="SSF53098">
    <property type="entry name" value="Ribonuclease H-like"/>
    <property type="match status" value="1"/>
</dbReference>
<keyword evidence="13 14" id="KW-0464">Manganese</keyword>
<dbReference type="PROSITE" id="PS51975">
    <property type="entry name" value="RNASE_H_2"/>
    <property type="match status" value="1"/>
</dbReference>
<organism evidence="18 19">
    <name type="scientific">Telmatospirillum siberiense</name>
    <dbReference type="NCBI Taxonomy" id="382514"/>
    <lineage>
        <taxon>Bacteria</taxon>
        <taxon>Pseudomonadati</taxon>
        <taxon>Pseudomonadota</taxon>
        <taxon>Alphaproteobacteria</taxon>
        <taxon>Rhodospirillales</taxon>
        <taxon>Rhodospirillaceae</taxon>
        <taxon>Telmatospirillum</taxon>
    </lineage>
</organism>
<dbReference type="PANTHER" id="PTHR10954">
    <property type="entry name" value="RIBONUCLEASE H2 SUBUNIT A"/>
    <property type="match status" value="1"/>
</dbReference>
<evidence type="ECO:0000256" key="8">
    <source>
        <dbReference type="ARBA" id="ARBA00022490"/>
    </source>
</evidence>
<evidence type="ECO:0000256" key="4">
    <source>
        <dbReference type="ARBA" id="ARBA00004496"/>
    </source>
</evidence>
<dbReference type="InterPro" id="IPR022898">
    <property type="entry name" value="RNase_HII"/>
</dbReference>
<dbReference type="GO" id="GO:0004523">
    <property type="term" value="F:RNA-DNA hybrid ribonuclease activity"/>
    <property type="evidence" value="ECO:0007669"/>
    <property type="project" value="UniProtKB-UniRule"/>
</dbReference>
<keyword evidence="12 14" id="KW-0378">Hydrolase</keyword>
<evidence type="ECO:0000256" key="16">
    <source>
        <dbReference type="RuleBase" id="RU003515"/>
    </source>
</evidence>
<evidence type="ECO:0000313" key="18">
    <source>
        <dbReference type="EMBL" id="PKU23777.1"/>
    </source>
</evidence>
<evidence type="ECO:0000256" key="7">
    <source>
        <dbReference type="ARBA" id="ARBA00019179"/>
    </source>
</evidence>
<dbReference type="OrthoDB" id="9803420at2"/>
<evidence type="ECO:0000259" key="17">
    <source>
        <dbReference type="PROSITE" id="PS51975"/>
    </source>
</evidence>
<dbReference type="Gene3D" id="3.30.420.10">
    <property type="entry name" value="Ribonuclease H-like superfamily/Ribonuclease H"/>
    <property type="match status" value="1"/>
</dbReference>
<dbReference type="GO" id="GO:0003723">
    <property type="term" value="F:RNA binding"/>
    <property type="evidence" value="ECO:0007669"/>
    <property type="project" value="UniProtKB-UniRule"/>
</dbReference>
<protein>
    <recommendedName>
        <fullName evidence="7 14">Ribonuclease HII</fullName>
        <shortName evidence="14">RNase HII</shortName>
        <ecNumber evidence="6 14">3.1.26.4</ecNumber>
    </recommendedName>
</protein>
<comment type="catalytic activity">
    <reaction evidence="1 14 15 16">
        <text>Endonucleolytic cleavage to 5'-phosphomonoester.</text>
        <dbReference type="EC" id="3.1.26.4"/>
    </reaction>
</comment>
<evidence type="ECO:0000256" key="1">
    <source>
        <dbReference type="ARBA" id="ARBA00000077"/>
    </source>
</evidence>
<dbReference type="Pfam" id="PF01351">
    <property type="entry name" value="RNase_HII"/>
    <property type="match status" value="1"/>
</dbReference>
<comment type="cofactor">
    <cofactor evidence="2">
        <name>Mg(2+)</name>
        <dbReference type="ChEBI" id="CHEBI:18420"/>
    </cofactor>
</comment>
<dbReference type="GO" id="GO:0005737">
    <property type="term" value="C:cytoplasm"/>
    <property type="evidence" value="ECO:0007669"/>
    <property type="project" value="UniProtKB-SubCell"/>
</dbReference>
<dbReference type="PANTHER" id="PTHR10954:SF18">
    <property type="entry name" value="RIBONUCLEASE HII"/>
    <property type="match status" value="1"/>
</dbReference>
<evidence type="ECO:0000256" key="10">
    <source>
        <dbReference type="ARBA" id="ARBA00022723"/>
    </source>
</evidence>
<dbReference type="NCBIfam" id="NF000595">
    <property type="entry name" value="PRK00015.1-3"/>
    <property type="match status" value="1"/>
</dbReference>
<comment type="caution">
    <text evidence="18">The sequence shown here is derived from an EMBL/GenBank/DDBJ whole genome shotgun (WGS) entry which is preliminary data.</text>
</comment>
<dbReference type="InterPro" id="IPR024567">
    <property type="entry name" value="RNase_HII/HIII_dom"/>
</dbReference>
<evidence type="ECO:0000256" key="12">
    <source>
        <dbReference type="ARBA" id="ARBA00022801"/>
    </source>
</evidence>
<evidence type="ECO:0000256" key="9">
    <source>
        <dbReference type="ARBA" id="ARBA00022722"/>
    </source>
</evidence>
<dbReference type="InterPro" id="IPR036397">
    <property type="entry name" value="RNaseH_sf"/>
</dbReference>
<accession>A0A2N3PTR4</accession>
<dbReference type="GO" id="GO:0043137">
    <property type="term" value="P:DNA replication, removal of RNA primer"/>
    <property type="evidence" value="ECO:0007669"/>
    <property type="project" value="TreeGrafter"/>
</dbReference>
<comment type="similarity">
    <text evidence="5 14 16">Belongs to the RNase HII family.</text>
</comment>
<dbReference type="EC" id="3.1.26.4" evidence="6 14"/>
<comment type="subcellular location">
    <subcellularLocation>
        <location evidence="4 14">Cytoplasm</location>
    </subcellularLocation>
</comment>